<comment type="similarity">
    <text evidence="1">Belongs to the NmrA-type oxidoreductase family.</text>
</comment>
<protein>
    <recommendedName>
        <fullName evidence="3">NmrA-like domain-containing protein</fullName>
    </recommendedName>
</protein>
<dbReference type="Pfam" id="PF05368">
    <property type="entry name" value="NmrA"/>
    <property type="match status" value="1"/>
</dbReference>
<dbReference type="SUPFAM" id="SSF51735">
    <property type="entry name" value="NAD(P)-binding Rossmann-fold domains"/>
    <property type="match status" value="1"/>
</dbReference>
<reference evidence="4" key="1">
    <citation type="submission" date="2022-11" db="EMBL/GenBank/DDBJ databases">
        <authorList>
            <person name="Petersen C."/>
        </authorList>
    </citation>
    <scope>NUCLEOTIDE SEQUENCE</scope>
    <source>
        <strain evidence="4">IBT 21917</strain>
    </source>
</reference>
<keyword evidence="5" id="KW-1185">Reference proteome</keyword>
<organism evidence="4 5">
    <name type="scientific">Penicillium capsulatum</name>
    <dbReference type="NCBI Taxonomy" id="69766"/>
    <lineage>
        <taxon>Eukaryota</taxon>
        <taxon>Fungi</taxon>
        <taxon>Dikarya</taxon>
        <taxon>Ascomycota</taxon>
        <taxon>Pezizomycotina</taxon>
        <taxon>Eurotiomycetes</taxon>
        <taxon>Eurotiomycetidae</taxon>
        <taxon>Eurotiales</taxon>
        <taxon>Aspergillaceae</taxon>
        <taxon>Penicillium</taxon>
    </lineage>
</organism>
<dbReference type="InterPro" id="IPR036291">
    <property type="entry name" value="NAD(P)-bd_dom_sf"/>
</dbReference>
<dbReference type="InterPro" id="IPR008030">
    <property type="entry name" value="NmrA-like"/>
</dbReference>
<dbReference type="GO" id="GO:0005634">
    <property type="term" value="C:nucleus"/>
    <property type="evidence" value="ECO:0007669"/>
    <property type="project" value="TreeGrafter"/>
</dbReference>
<evidence type="ECO:0000313" key="5">
    <source>
        <dbReference type="Proteomes" id="UP001146351"/>
    </source>
</evidence>
<dbReference type="Proteomes" id="UP001146351">
    <property type="component" value="Unassembled WGS sequence"/>
</dbReference>
<dbReference type="EMBL" id="JAPQKO010000008">
    <property type="protein sequence ID" value="KAJ5152286.1"/>
    <property type="molecule type" value="Genomic_DNA"/>
</dbReference>
<sequence length="251" mass="28080">MKNYRHPRILLLLIYFALQPSNFPSRAKLLVVLGATGEQRGSVINYVLNDPVLFKEYFLRGISRSTSSPATQAHQERGVEIVAAGAAVPPFDAKAEGEQYIRSLPVKSAFFALGMFMQNFLGNQIPRSVPDQKDTYAIYNFISPDAPIALIDTVHDTGKYLGAMLADLKKYNGEVFLPRDDAVVIPYAQWVSFLPPGYSDSLAAMMRFIDGQGYFGQKTQEEIDWTVQNARGQLTAFEEFVKTHGEELFPQ</sequence>
<dbReference type="PANTHER" id="PTHR42748:SF11">
    <property type="entry name" value="NMRA-LIKE DOMAIN-CONTAINING PROTEIN"/>
    <property type="match status" value="1"/>
</dbReference>
<keyword evidence="2" id="KW-0521">NADP</keyword>
<evidence type="ECO:0000256" key="2">
    <source>
        <dbReference type="ARBA" id="ARBA00022857"/>
    </source>
</evidence>
<accession>A0A9W9LE17</accession>
<feature type="domain" description="NmrA-like" evidence="3">
    <location>
        <begin position="87"/>
        <end position="178"/>
    </location>
</feature>
<name>A0A9W9LE17_9EURO</name>
<reference evidence="4" key="2">
    <citation type="journal article" date="2023" name="IMA Fungus">
        <title>Comparative genomic study of the Penicillium genus elucidates a diverse pangenome and 15 lateral gene transfer events.</title>
        <authorList>
            <person name="Petersen C."/>
            <person name="Sorensen T."/>
            <person name="Nielsen M.R."/>
            <person name="Sondergaard T.E."/>
            <person name="Sorensen J.L."/>
            <person name="Fitzpatrick D.A."/>
            <person name="Frisvad J.C."/>
            <person name="Nielsen K.L."/>
        </authorList>
    </citation>
    <scope>NUCLEOTIDE SEQUENCE</scope>
    <source>
        <strain evidence="4">IBT 21917</strain>
    </source>
</reference>
<dbReference type="OrthoDB" id="3358371at2759"/>
<proteinExistence type="inferred from homology"/>
<dbReference type="PANTHER" id="PTHR42748">
    <property type="entry name" value="NITROGEN METABOLITE REPRESSION PROTEIN NMRA FAMILY MEMBER"/>
    <property type="match status" value="1"/>
</dbReference>
<evidence type="ECO:0000313" key="4">
    <source>
        <dbReference type="EMBL" id="KAJ5152286.1"/>
    </source>
</evidence>
<evidence type="ECO:0000259" key="3">
    <source>
        <dbReference type="Pfam" id="PF05368"/>
    </source>
</evidence>
<dbReference type="InterPro" id="IPR051164">
    <property type="entry name" value="NmrA-like_oxidored"/>
</dbReference>
<evidence type="ECO:0000256" key="1">
    <source>
        <dbReference type="ARBA" id="ARBA00006328"/>
    </source>
</evidence>
<comment type="caution">
    <text evidence="4">The sequence shown here is derived from an EMBL/GenBank/DDBJ whole genome shotgun (WGS) entry which is preliminary data.</text>
</comment>
<gene>
    <name evidence="4" type="ORF">N7492_010581</name>
</gene>
<dbReference type="Gene3D" id="3.40.50.720">
    <property type="entry name" value="NAD(P)-binding Rossmann-like Domain"/>
    <property type="match status" value="2"/>
</dbReference>
<dbReference type="AlphaFoldDB" id="A0A9W9LE17"/>